<evidence type="ECO:0008006" key="7">
    <source>
        <dbReference type="Google" id="ProtNLM"/>
    </source>
</evidence>
<evidence type="ECO:0000259" key="5">
    <source>
        <dbReference type="Pfam" id="PF16575"/>
    </source>
</evidence>
<evidence type="ECO:0000259" key="3">
    <source>
        <dbReference type="Pfam" id="PF06807"/>
    </source>
</evidence>
<name>A0A7S4PCY1_9EUKA</name>
<dbReference type="Gene3D" id="2.60.120.1030">
    <property type="entry name" value="Clp1, DNA binding domain"/>
    <property type="match status" value="1"/>
</dbReference>
<gene>
    <name evidence="6" type="ORF">NAES01612_LOCUS22290</name>
</gene>
<evidence type="ECO:0000256" key="1">
    <source>
        <dbReference type="ARBA" id="ARBA00022741"/>
    </source>
</evidence>
<dbReference type="InterPro" id="IPR038239">
    <property type="entry name" value="Clp1_N_sf"/>
</dbReference>
<dbReference type="AlphaFoldDB" id="A0A7S4PCY1"/>
<accession>A0A7S4PCY1</accession>
<dbReference type="GO" id="GO:0005524">
    <property type="term" value="F:ATP binding"/>
    <property type="evidence" value="ECO:0007669"/>
    <property type="project" value="UniProtKB-KW"/>
</dbReference>
<dbReference type="SUPFAM" id="SSF52540">
    <property type="entry name" value="P-loop containing nucleoside triphosphate hydrolases"/>
    <property type="match status" value="1"/>
</dbReference>
<feature type="domain" description="Clp1 C-terminal" evidence="3">
    <location>
        <begin position="304"/>
        <end position="379"/>
    </location>
</feature>
<dbReference type="InterPro" id="IPR010655">
    <property type="entry name" value="Clp1_C"/>
</dbReference>
<dbReference type="InterPro" id="IPR045116">
    <property type="entry name" value="Clp1/Grc3"/>
</dbReference>
<evidence type="ECO:0000259" key="4">
    <source>
        <dbReference type="Pfam" id="PF16573"/>
    </source>
</evidence>
<dbReference type="InterPro" id="IPR027417">
    <property type="entry name" value="P-loop_NTPase"/>
</dbReference>
<dbReference type="Pfam" id="PF16575">
    <property type="entry name" value="CLP1_P"/>
    <property type="match status" value="1"/>
</dbReference>
<dbReference type="Pfam" id="PF06807">
    <property type="entry name" value="Clp1"/>
    <property type="match status" value="1"/>
</dbReference>
<dbReference type="Pfam" id="PF16573">
    <property type="entry name" value="CLP1_N"/>
    <property type="match status" value="1"/>
</dbReference>
<organism evidence="6">
    <name type="scientific">Paramoeba aestuarina</name>
    <dbReference type="NCBI Taxonomy" id="180227"/>
    <lineage>
        <taxon>Eukaryota</taxon>
        <taxon>Amoebozoa</taxon>
        <taxon>Discosea</taxon>
        <taxon>Flabellinia</taxon>
        <taxon>Dactylopodida</taxon>
        <taxon>Paramoebidae</taxon>
        <taxon>Paramoeba</taxon>
    </lineage>
</organism>
<dbReference type="GO" id="GO:0005634">
    <property type="term" value="C:nucleus"/>
    <property type="evidence" value="ECO:0007669"/>
    <property type="project" value="TreeGrafter"/>
</dbReference>
<keyword evidence="2" id="KW-0067">ATP-binding</keyword>
<keyword evidence="1" id="KW-0547">Nucleotide-binding</keyword>
<dbReference type="PANTHER" id="PTHR12755:SF6">
    <property type="entry name" value="POLYRIBONUCLEOTIDE 5'-HYDROXYL-KINASE CLP1"/>
    <property type="match status" value="1"/>
</dbReference>
<dbReference type="InterPro" id="IPR038238">
    <property type="entry name" value="Clp1_C_sf"/>
</dbReference>
<dbReference type="Gene3D" id="3.40.50.300">
    <property type="entry name" value="P-loop containing nucleotide triphosphate hydrolases"/>
    <property type="match status" value="1"/>
</dbReference>
<dbReference type="GO" id="GO:0051731">
    <property type="term" value="F:polynucleotide 5'-hydroxyl-kinase activity"/>
    <property type="evidence" value="ECO:0007669"/>
    <property type="project" value="InterPro"/>
</dbReference>
<feature type="domain" description="Clp1 N-terminal" evidence="4">
    <location>
        <begin position="9"/>
        <end position="91"/>
    </location>
</feature>
<dbReference type="Gene3D" id="2.40.30.330">
    <property type="entry name" value="Pre-mRNA cleavage complex subunit Clp1, C-terminal domain"/>
    <property type="match status" value="1"/>
</dbReference>
<dbReference type="GO" id="GO:0006388">
    <property type="term" value="P:tRNA splicing, via endonucleolytic cleavage and ligation"/>
    <property type="evidence" value="ECO:0007669"/>
    <property type="project" value="TreeGrafter"/>
</dbReference>
<sequence>MQSTSVFTIDEGKELRVQCEFASVRILSGEVESFGTPLQGGDFHYRAESFPLFSFEGAKVSIQGKFSVQQNCESSAPLYRQLYKDLHSERECPRILIAGPCDSGKSSLCRTLTSYSLSEGMPLIFADLDPGQSVSVPGSLAAIPLGGGPEEPPLIYCYGHSSPAHNPQHFMVSIQNLTKAIDRRLETDTFKKGGVVVNSCGWIEGLGYDLLKDAIKTMKIETVLVLGEKLLLENLKTDFPEGDVQLKLVPRNAGASSRSKQSRHFARVNKIREYFWGEQGNFRPVVQALDCHLVSIVKIVSASNSNDVELAVERVMPSRDLVGAVLGVSHSPTMEDVPNYNVAGFVFVENIDERNNKLIFQCPCPGPLPGRFLIAGSVKLR</sequence>
<dbReference type="InterPro" id="IPR032319">
    <property type="entry name" value="CLP1_P"/>
</dbReference>
<dbReference type="InterPro" id="IPR032324">
    <property type="entry name" value="Clp1_N"/>
</dbReference>
<dbReference type="EMBL" id="HBKR01034010">
    <property type="protein sequence ID" value="CAE2331347.1"/>
    <property type="molecule type" value="Transcribed_RNA"/>
</dbReference>
<feature type="domain" description="Clp1 P-loop" evidence="5">
    <location>
        <begin position="99"/>
        <end position="275"/>
    </location>
</feature>
<dbReference type="PANTHER" id="PTHR12755">
    <property type="entry name" value="CLEAVAGE/POLYADENYLATION FACTOR IA SUBUNIT CLP1P"/>
    <property type="match status" value="1"/>
</dbReference>
<protein>
    <recommendedName>
        <fullName evidence="7">Protein CLP1 homolog</fullName>
    </recommendedName>
</protein>
<dbReference type="GO" id="GO:0031124">
    <property type="term" value="P:mRNA 3'-end processing"/>
    <property type="evidence" value="ECO:0007669"/>
    <property type="project" value="InterPro"/>
</dbReference>
<proteinExistence type="predicted"/>
<evidence type="ECO:0000313" key="6">
    <source>
        <dbReference type="EMBL" id="CAE2331347.1"/>
    </source>
</evidence>
<reference evidence="6" key="1">
    <citation type="submission" date="2021-01" db="EMBL/GenBank/DDBJ databases">
        <authorList>
            <person name="Corre E."/>
            <person name="Pelletier E."/>
            <person name="Niang G."/>
            <person name="Scheremetjew M."/>
            <person name="Finn R."/>
            <person name="Kale V."/>
            <person name="Holt S."/>
            <person name="Cochrane G."/>
            <person name="Meng A."/>
            <person name="Brown T."/>
            <person name="Cohen L."/>
        </authorList>
    </citation>
    <scope>NUCLEOTIDE SEQUENCE</scope>
    <source>
        <strain evidence="6">SoJaBio B1-5/56/2</strain>
    </source>
</reference>
<evidence type="ECO:0000256" key="2">
    <source>
        <dbReference type="ARBA" id="ARBA00022840"/>
    </source>
</evidence>